<sequence>MTLEHQQKLARRNPCFAPEECANTAFGWRLPAPFDDASVMLTLNVGME</sequence>
<dbReference type="AlphaFoldDB" id="A0A9E6RAQ3"/>
<evidence type="ECO:0000313" key="1">
    <source>
        <dbReference type="EMBL" id="QZN99757.1"/>
    </source>
</evidence>
<organism evidence="1 2">
    <name type="scientific">Chenggangzhangella methanolivorans</name>
    <dbReference type="NCBI Taxonomy" id="1437009"/>
    <lineage>
        <taxon>Bacteria</taxon>
        <taxon>Pseudomonadati</taxon>
        <taxon>Pseudomonadota</taxon>
        <taxon>Alphaproteobacteria</taxon>
        <taxon>Hyphomicrobiales</taxon>
        <taxon>Methylopilaceae</taxon>
        <taxon>Chenggangzhangella</taxon>
    </lineage>
</organism>
<keyword evidence="2" id="KW-1185">Reference proteome</keyword>
<dbReference type="EMBL" id="CP081869">
    <property type="protein sequence ID" value="QZN99757.1"/>
    <property type="molecule type" value="Genomic_DNA"/>
</dbReference>
<name>A0A9E6RAQ3_9HYPH</name>
<gene>
    <name evidence="1" type="ORF">K6K41_24335</name>
</gene>
<reference evidence="1" key="1">
    <citation type="submission" date="2021-08" db="EMBL/GenBank/DDBJ databases">
        <authorList>
            <person name="Zhang H."/>
            <person name="Xu M."/>
            <person name="Yu Z."/>
            <person name="Yang L."/>
            <person name="Cai Y."/>
        </authorList>
    </citation>
    <scope>NUCLEOTIDE SEQUENCE</scope>
    <source>
        <strain evidence="1">CHL1</strain>
    </source>
</reference>
<dbReference type="Proteomes" id="UP000825701">
    <property type="component" value="Chromosome"/>
</dbReference>
<evidence type="ECO:0000313" key="2">
    <source>
        <dbReference type="Proteomes" id="UP000825701"/>
    </source>
</evidence>
<dbReference type="KEGG" id="cmet:K6K41_24335"/>
<proteinExistence type="predicted"/>
<accession>A0A9E6RAQ3</accession>
<protein>
    <submittedName>
        <fullName evidence="1">Uncharacterized protein</fullName>
    </submittedName>
</protein>
<dbReference type="RefSeq" id="WP_261402863.1">
    <property type="nucleotide sequence ID" value="NZ_CP081869.1"/>
</dbReference>